<dbReference type="InterPro" id="IPR000504">
    <property type="entry name" value="RRM_dom"/>
</dbReference>
<evidence type="ECO:0000256" key="1">
    <source>
        <dbReference type="PROSITE-ProRule" id="PRU00176"/>
    </source>
</evidence>
<dbReference type="InterPro" id="IPR035979">
    <property type="entry name" value="RBD_domain_sf"/>
</dbReference>
<feature type="compositionally biased region" description="Gly residues" evidence="2">
    <location>
        <begin position="159"/>
        <end position="169"/>
    </location>
</feature>
<dbReference type="AlphaFoldDB" id="A0A4D9CWS7"/>
<dbReference type="InterPro" id="IPR012677">
    <property type="entry name" value="Nucleotide-bd_a/b_plait_sf"/>
</dbReference>
<name>A0A4D9CWS7_9STRA</name>
<dbReference type="InterPro" id="IPR050907">
    <property type="entry name" value="SRSF"/>
</dbReference>
<dbReference type="OrthoDB" id="5970at2759"/>
<evidence type="ECO:0000313" key="4">
    <source>
        <dbReference type="EMBL" id="TFJ83722.1"/>
    </source>
</evidence>
<keyword evidence="5" id="KW-1185">Reference proteome</keyword>
<dbReference type="PROSITE" id="PS50102">
    <property type="entry name" value="RRM"/>
    <property type="match status" value="1"/>
</dbReference>
<organism evidence="4 5">
    <name type="scientific">Nannochloropsis salina CCMP1776</name>
    <dbReference type="NCBI Taxonomy" id="1027361"/>
    <lineage>
        <taxon>Eukaryota</taxon>
        <taxon>Sar</taxon>
        <taxon>Stramenopiles</taxon>
        <taxon>Ochrophyta</taxon>
        <taxon>Eustigmatophyceae</taxon>
        <taxon>Eustigmatales</taxon>
        <taxon>Monodopsidaceae</taxon>
        <taxon>Microchloropsis</taxon>
        <taxon>Microchloropsis salina</taxon>
    </lineage>
</organism>
<evidence type="ECO:0000313" key="5">
    <source>
        <dbReference type="Proteomes" id="UP000355283"/>
    </source>
</evidence>
<feature type="region of interest" description="Disordered" evidence="2">
    <location>
        <begin position="71"/>
        <end position="169"/>
    </location>
</feature>
<protein>
    <recommendedName>
        <fullName evidence="3">RRM domain-containing protein</fullName>
    </recommendedName>
</protein>
<feature type="compositionally biased region" description="Gly residues" evidence="2">
    <location>
        <begin position="81"/>
        <end position="90"/>
    </location>
</feature>
<dbReference type="FunFam" id="3.30.70.330:FF:001074">
    <property type="entry name" value="Splicing factor, arginine/serine-rich 7"/>
    <property type="match status" value="1"/>
</dbReference>
<dbReference type="Proteomes" id="UP000355283">
    <property type="component" value="Unassembled WGS sequence"/>
</dbReference>
<dbReference type="GO" id="GO:0003723">
    <property type="term" value="F:RNA binding"/>
    <property type="evidence" value="ECO:0007669"/>
    <property type="project" value="UniProtKB-UniRule"/>
</dbReference>
<reference evidence="4 5" key="1">
    <citation type="submission" date="2019-01" db="EMBL/GenBank/DDBJ databases">
        <title>Nuclear Genome Assembly of the Microalgal Biofuel strain Nannochloropsis salina CCMP1776.</title>
        <authorList>
            <person name="Hovde B."/>
        </authorList>
    </citation>
    <scope>NUCLEOTIDE SEQUENCE [LARGE SCALE GENOMIC DNA]</scope>
    <source>
        <strain evidence="4 5">CCMP1776</strain>
    </source>
</reference>
<dbReference type="SMART" id="SM00360">
    <property type="entry name" value="RRM"/>
    <property type="match status" value="1"/>
</dbReference>
<feature type="compositionally biased region" description="Basic and acidic residues" evidence="2">
    <location>
        <begin position="91"/>
        <end position="111"/>
    </location>
</feature>
<keyword evidence="1" id="KW-0694">RNA-binding</keyword>
<dbReference type="EMBL" id="SDOX01000021">
    <property type="protein sequence ID" value="TFJ83722.1"/>
    <property type="molecule type" value="Genomic_DNA"/>
</dbReference>
<evidence type="ECO:0000256" key="2">
    <source>
        <dbReference type="SAM" id="MobiDB-lite"/>
    </source>
</evidence>
<proteinExistence type="predicted"/>
<dbReference type="Gene3D" id="3.30.70.330">
    <property type="match status" value="1"/>
</dbReference>
<evidence type="ECO:0000259" key="3">
    <source>
        <dbReference type="PROSITE" id="PS50102"/>
    </source>
</evidence>
<gene>
    <name evidence="4" type="ORF">NSK_004826</name>
</gene>
<dbReference type="PANTHER" id="PTHR23147">
    <property type="entry name" value="SERINE/ARGININE RICH SPLICING FACTOR"/>
    <property type="match status" value="1"/>
</dbReference>
<accession>A0A4D9CWS7</accession>
<dbReference type="CDD" id="cd12373">
    <property type="entry name" value="RRM_SRSF3_like"/>
    <property type="match status" value="1"/>
</dbReference>
<dbReference type="Pfam" id="PF00076">
    <property type="entry name" value="RRM_1"/>
    <property type="match status" value="1"/>
</dbReference>
<comment type="caution">
    <text evidence="4">The sequence shown here is derived from an EMBL/GenBank/DDBJ whole genome shotgun (WGS) entry which is preliminary data.</text>
</comment>
<dbReference type="SUPFAM" id="SSF54928">
    <property type="entry name" value="RNA-binding domain, RBD"/>
    <property type="match status" value="1"/>
</dbReference>
<sequence>MPECKVYVGNLDPDATDRDLDKEFNRYGKIAHIWIARKPPGFAFVTFEDERDAQDACAELNGKSILSQRVRVEISQNTRGSGRGGGGGRGRGYDDKDDRYGGYGGRREDRYGGGGGRYSRSPPRRRRSESRERRPARRSPSYERGAPPPRSRSRSPPRNGGGGRSLSPR</sequence>
<feature type="domain" description="RRM" evidence="3">
    <location>
        <begin position="4"/>
        <end position="77"/>
    </location>
</feature>